<dbReference type="GO" id="GO:0070573">
    <property type="term" value="F:metallodipeptidase activity"/>
    <property type="evidence" value="ECO:0007669"/>
    <property type="project" value="InterPro"/>
</dbReference>
<comment type="cofactor">
    <cofactor evidence="2">
        <name>Zn(2+)</name>
        <dbReference type="ChEBI" id="CHEBI:29105"/>
    </cofactor>
</comment>
<name>A0A0N1P0M2_9EURO</name>
<dbReference type="InterPro" id="IPR032466">
    <property type="entry name" value="Metal_Hydrolase"/>
</dbReference>
<keyword evidence="2" id="KW-0378">Hydrolase</keyword>
<dbReference type="PANTHER" id="PTHR10443:SF12">
    <property type="entry name" value="DIPEPTIDASE"/>
    <property type="match status" value="1"/>
</dbReference>
<keyword evidence="2" id="KW-0645">Protease</keyword>
<evidence type="ECO:0000313" key="4">
    <source>
        <dbReference type="Proteomes" id="UP000038010"/>
    </source>
</evidence>
<dbReference type="EC" id="3.4.13.19" evidence="2"/>
<organism evidence="3 4">
    <name type="scientific">Cyphellophora attinorum</name>
    <dbReference type="NCBI Taxonomy" id="1664694"/>
    <lineage>
        <taxon>Eukaryota</taxon>
        <taxon>Fungi</taxon>
        <taxon>Dikarya</taxon>
        <taxon>Ascomycota</taxon>
        <taxon>Pezizomycotina</taxon>
        <taxon>Eurotiomycetes</taxon>
        <taxon>Chaetothyriomycetidae</taxon>
        <taxon>Chaetothyriales</taxon>
        <taxon>Cyphellophoraceae</taxon>
        <taxon>Cyphellophora</taxon>
    </lineage>
</organism>
<dbReference type="PANTHER" id="PTHR10443">
    <property type="entry name" value="MICROSOMAL DIPEPTIDASE"/>
    <property type="match status" value="1"/>
</dbReference>
<dbReference type="PROSITE" id="PS51365">
    <property type="entry name" value="RENAL_DIPEPTIDASE_2"/>
    <property type="match status" value="1"/>
</dbReference>
<dbReference type="RefSeq" id="XP_017999188.1">
    <property type="nucleotide sequence ID" value="XM_018145457.1"/>
</dbReference>
<proteinExistence type="inferred from homology"/>
<dbReference type="CDD" id="cd01301">
    <property type="entry name" value="rDP_like"/>
    <property type="match status" value="1"/>
</dbReference>
<dbReference type="GO" id="GO:0046872">
    <property type="term" value="F:metal ion binding"/>
    <property type="evidence" value="ECO:0007669"/>
    <property type="project" value="UniProtKB-UniRule"/>
</dbReference>
<dbReference type="Pfam" id="PF01244">
    <property type="entry name" value="Peptidase_M19"/>
    <property type="match status" value="1"/>
</dbReference>
<dbReference type="Gene3D" id="3.20.20.140">
    <property type="entry name" value="Metal-dependent hydrolases"/>
    <property type="match status" value="1"/>
</dbReference>
<dbReference type="GeneID" id="28737337"/>
<comment type="catalytic activity">
    <reaction evidence="2">
        <text>an L-aminoacyl-L-amino acid + H2O = 2 an L-alpha-amino acid</text>
        <dbReference type="Rhea" id="RHEA:48940"/>
        <dbReference type="ChEBI" id="CHEBI:15377"/>
        <dbReference type="ChEBI" id="CHEBI:59869"/>
        <dbReference type="ChEBI" id="CHEBI:77460"/>
        <dbReference type="EC" id="3.4.13.19"/>
    </reaction>
</comment>
<keyword evidence="4" id="KW-1185">Reference proteome</keyword>
<dbReference type="VEuPathDB" id="FungiDB:AB675_5259"/>
<keyword evidence="2" id="KW-0862">Zinc</keyword>
<dbReference type="AlphaFoldDB" id="A0A0N1P0M2"/>
<keyword evidence="2" id="KW-0482">Metalloprotease</keyword>
<dbReference type="InterPro" id="IPR008257">
    <property type="entry name" value="Pept_M19"/>
</dbReference>
<comment type="caution">
    <text evidence="3">The sequence shown here is derived from an EMBL/GenBank/DDBJ whole genome shotgun (WGS) entry which is preliminary data.</text>
</comment>
<dbReference type="GO" id="GO:0006508">
    <property type="term" value="P:proteolysis"/>
    <property type="evidence" value="ECO:0007669"/>
    <property type="project" value="UniProtKB-KW"/>
</dbReference>
<accession>A0A0N1P0M2</accession>
<reference evidence="3 4" key="1">
    <citation type="submission" date="2015-06" db="EMBL/GenBank/DDBJ databases">
        <title>Draft genome of the ant-associated black yeast Phialophora attae CBS 131958.</title>
        <authorList>
            <person name="Moreno L.F."/>
            <person name="Stielow B.J."/>
            <person name="de Hoog S."/>
            <person name="Vicente V.A."/>
            <person name="Weiss V.A."/>
            <person name="de Vries M."/>
            <person name="Cruz L.M."/>
            <person name="Souza E.M."/>
        </authorList>
    </citation>
    <scope>NUCLEOTIDE SEQUENCE [LARGE SCALE GENOMIC DNA]</scope>
    <source>
        <strain evidence="3 4">CBS 131958</strain>
    </source>
</reference>
<protein>
    <recommendedName>
        <fullName evidence="2">Dipeptidase</fullName>
        <ecNumber evidence="2">3.4.13.19</ecNumber>
    </recommendedName>
</protein>
<evidence type="ECO:0000256" key="1">
    <source>
        <dbReference type="ARBA" id="ARBA00022997"/>
    </source>
</evidence>
<keyword evidence="2" id="KW-0479">Metal-binding</keyword>
<keyword evidence="1 2" id="KW-0224">Dipeptidase</keyword>
<comment type="similarity">
    <text evidence="2">Belongs to the metallo-dependent hydrolases superfamily. Peptidase M19 family.</text>
</comment>
<sequence>MSANGASSSPEPSSKRVERLLKATPLIDGHNDFPFLLRQQLHHQIYDHDLRDNLDCHTSVKKMRQGMMGGQFWSIYVPNPEEARLVVPDEDAESQENGAATNGYHMLKSYEKKHTCGCEHIPANGGQRGKGLGLNEPNHCVRDTLEQIDVTHRLIRAYPSDFTLCTKPAAVRKAHASGTIASMLGIEGGHSTGNSIPALRLFFDLGVRYMTLTHNSDTAFGTSWITVDPQVPGAEDNGLSKFGEECVREMNRLGMLVDLSHVSHQTMRDALKVARAPVIFSHSAAYSKTKIGRNVPDDVLQTVKQNGGVVMIPSVPFFLRESTEGQGFTEIRATVDDYLDHVIYIANLIGWEHVGLGSDFDGCETTAEGLDDTSKWPNMLARLIERENVTDDQIRGLIGENVLRVWEQAEKVAIEIQQAGAKPTEKHWEGRIWEPENFDVPRIYARK</sequence>
<dbReference type="Proteomes" id="UP000038010">
    <property type="component" value="Unassembled WGS sequence"/>
</dbReference>
<dbReference type="EMBL" id="LFJN01000015">
    <property type="protein sequence ID" value="KPI39225.1"/>
    <property type="molecule type" value="Genomic_DNA"/>
</dbReference>
<dbReference type="OrthoDB" id="445695at2759"/>
<dbReference type="SUPFAM" id="SSF51556">
    <property type="entry name" value="Metallo-dependent hydrolases"/>
    <property type="match status" value="1"/>
</dbReference>
<evidence type="ECO:0000313" key="3">
    <source>
        <dbReference type="EMBL" id="KPI39225.1"/>
    </source>
</evidence>
<evidence type="ECO:0000256" key="2">
    <source>
        <dbReference type="RuleBase" id="RU341113"/>
    </source>
</evidence>
<gene>
    <name evidence="3" type="ORF">AB675_5259</name>
</gene>